<dbReference type="GO" id="GO:0016491">
    <property type="term" value="F:oxidoreductase activity"/>
    <property type="evidence" value="ECO:0007669"/>
    <property type="project" value="UniProtKB-KW"/>
</dbReference>
<comment type="subunit">
    <text evidence="2">Homodimer.</text>
</comment>
<dbReference type="Gene3D" id="3.50.50.60">
    <property type="entry name" value="FAD/NAD(P)-binding domain"/>
    <property type="match status" value="1"/>
</dbReference>
<dbReference type="eggNOG" id="COG0492">
    <property type="taxonomic scope" value="Bacteria"/>
</dbReference>
<name>T0CQU9_ALIAG</name>
<dbReference type="Pfam" id="PF07992">
    <property type="entry name" value="Pyr_redox_2"/>
    <property type="match status" value="1"/>
</dbReference>
<dbReference type="InterPro" id="IPR023753">
    <property type="entry name" value="FAD/NAD-binding_dom"/>
</dbReference>
<gene>
    <name evidence="6" type="ORF">K1I37_04305</name>
</gene>
<comment type="cofactor">
    <cofactor evidence="1">
        <name>FAD</name>
        <dbReference type="ChEBI" id="CHEBI:57692"/>
    </cofactor>
</comment>
<accession>T0CQU9</accession>
<sequence>MYDIAIIGAGPAGGSAALFSARANKKTVFFDSDQGVTRRALLRNHYGIAEIGGPDLVEVGQRQATEAGAELVRSKVVDVQKNGDTFTVKTEDGTFEARYVILATGLWADLAESIGVTTKPATEPRIKTIVEVDAQGRTNIPGIWAAGTIAGTSVHTIITAGDGARVAINLISEINGERYVDHDVLPAK</sequence>
<protein>
    <submittedName>
        <fullName evidence="6">FAD-dependent oxidoreductase</fullName>
    </submittedName>
</protein>
<reference evidence="7" key="1">
    <citation type="journal article" date="2022" name="G3 (Bethesda)">
        <title>Unveiling the complete genome sequence of Alicyclobacillus acidoterrestris DSM 3922T, a taint-producing strain.</title>
        <authorList>
            <person name="Leonardo I.C."/>
            <person name="Barreto Crespo M.T."/>
            <person name="Gaspar F.B."/>
        </authorList>
    </citation>
    <scope>NUCLEOTIDE SEQUENCE [LARGE SCALE GENOMIC DNA]</scope>
    <source>
        <strain evidence="7">DSM 3922</strain>
    </source>
</reference>
<dbReference type="InterPro" id="IPR036188">
    <property type="entry name" value="FAD/NAD-bd_sf"/>
</dbReference>
<dbReference type="Proteomes" id="UP000829401">
    <property type="component" value="Chromosome"/>
</dbReference>
<feature type="domain" description="FAD/NAD(P)-binding" evidence="5">
    <location>
        <begin position="61"/>
        <end position="161"/>
    </location>
</feature>
<dbReference type="RefSeq" id="WP_021298411.1">
    <property type="nucleotide sequence ID" value="NZ_AURB01000190.1"/>
</dbReference>
<organism evidence="6 7">
    <name type="scientific">Alicyclobacillus acidoterrestris (strain ATCC 49025 / DSM 3922 / CIP 106132 / NCIMB 13137 / GD3B)</name>
    <dbReference type="NCBI Taxonomy" id="1356854"/>
    <lineage>
        <taxon>Bacteria</taxon>
        <taxon>Bacillati</taxon>
        <taxon>Bacillota</taxon>
        <taxon>Bacilli</taxon>
        <taxon>Bacillales</taxon>
        <taxon>Alicyclobacillaceae</taxon>
        <taxon>Alicyclobacillus</taxon>
    </lineage>
</organism>
<evidence type="ECO:0000259" key="5">
    <source>
        <dbReference type="Pfam" id="PF07992"/>
    </source>
</evidence>
<dbReference type="PRINTS" id="PR00469">
    <property type="entry name" value="PNDRDTASEII"/>
</dbReference>
<dbReference type="KEGG" id="aaco:K1I37_04305"/>
<evidence type="ECO:0000256" key="1">
    <source>
        <dbReference type="ARBA" id="ARBA00001974"/>
    </source>
</evidence>
<keyword evidence="3" id="KW-0285">Flavoprotein</keyword>
<evidence type="ECO:0000256" key="3">
    <source>
        <dbReference type="ARBA" id="ARBA00022630"/>
    </source>
</evidence>
<dbReference type="STRING" id="1356854.N007_16365"/>
<dbReference type="OrthoDB" id="5345169at2"/>
<dbReference type="SUPFAM" id="SSF51905">
    <property type="entry name" value="FAD/NAD(P)-binding domain"/>
    <property type="match status" value="1"/>
</dbReference>
<evidence type="ECO:0000313" key="6">
    <source>
        <dbReference type="EMBL" id="UNO49760.1"/>
    </source>
</evidence>
<keyword evidence="4" id="KW-0560">Oxidoreductase</keyword>
<dbReference type="AlphaFoldDB" id="T0CQU9"/>
<evidence type="ECO:0000256" key="2">
    <source>
        <dbReference type="ARBA" id="ARBA00011738"/>
    </source>
</evidence>
<proteinExistence type="predicted"/>
<evidence type="ECO:0000256" key="4">
    <source>
        <dbReference type="ARBA" id="ARBA00023002"/>
    </source>
</evidence>
<dbReference type="PRINTS" id="PR00368">
    <property type="entry name" value="FADPNR"/>
</dbReference>
<dbReference type="EMBL" id="CP080467">
    <property type="protein sequence ID" value="UNO49760.1"/>
    <property type="molecule type" value="Genomic_DNA"/>
</dbReference>
<keyword evidence="7" id="KW-1185">Reference proteome</keyword>
<accession>A0A9E6ZSN6</accession>
<dbReference type="InterPro" id="IPR050097">
    <property type="entry name" value="Ferredoxin-NADP_redctase_2"/>
</dbReference>
<dbReference type="PANTHER" id="PTHR48105">
    <property type="entry name" value="THIOREDOXIN REDUCTASE 1-RELATED-RELATED"/>
    <property type="match status" value="1"/>
</dbReference>
<evidence type="ECO:0000313" key="7">
    <source>
        <dbReference type="Proteomes" id="UP000829401"/>
    </source>
</evidence>